<sequence length="245" mass="26100">MAVCSRSGEVRWVYRHDAWSEGGMGCGACAADPSGRYLFATTPGHLDPGRPYEGDLCVALDLATGKLVAEAVLPSFSAMYSLQHSLAVNEGVVFLTAGQGQDEAYSLLVSLSDGEVVVRQAGVVDEPFTGNSLAPGVFLKQAIDGEDLTRYEDGLPVATTSAETILSAEMRFVGRPGFLDDARILAAVAEEAWEGEARHFLLDARTLEVVAEIDYPASASLDPLALGDGTWLTVEGDEVSRWRIS</sequence>
<dbReference type="SUPFAM" id="SSF50998">
    <property type="entry name" value="Quinoprotein alcohol dehydrogenase-like"/>
    <property type="match status" value="1"/>
</dbReference>
<accession>A0A3M8STQ8</accession>
<proteinExistence type="predicted"/>
<dbReference type="Gene3D" id="2.130.10.10">
    <property type="entry name" value="YVTN repeat-like/Quinoprotein amine dehydrogenase"/>
    <property type="match status" value="1"/>
</dbReference>
<name>A0A3M8STQ8_9ACTN</name>
<protein>
    <submittedName>
        <fullName evidence="1">Uncharacterized protein</fullName>
    </submittedName>
</protein>
<evidence type="ECO:0000313" key="1">
    <source>
        <dbReference type="EMBL" id="RNF84679.1"/>
    </source>
</evidence>
<dbReference type="Proteomes" id="UP000275401">
    <property type="component" value="Unassembled WGS sequence"/>
</dbReference>
<reference evidence="1 2" key="1">
    <citation type="submission" date="2018-11" db="EMBL/GenBank/DDBJ databases">
        <title>The Potential of Streptomyces as Biocontrol Agents against the Tomato grey mould, Botrytis cinerea (Gray mold) Frontiers in Microbiology.</title>
        <authorList>
            <person name="Li D."/>
        </authorList>
    </citation>
    <scope>NUCLEOTIDE SEQUENCE [LARGE SCALE GENOMIC DNA]</scope>
    <source>
        <strain evidence="1 2">NEAU-LD23</strain>
    </source>
</reference>
<dbReference type="InterPro" id="IPR011047">
    <property type="entry name" value="Quinoprotein_ADH-like_sf"/>
</dbReference>
<organism evidence="1 2">
    <name type="scientific">Streptomyces botrytidirepellens</name>
    <dbReference type="NCBI Taxonomy" id="2486417"/>
    <lineage>
        <taxon>Bacteria</taxon>
        <taxon>Bacillati</taxon>
        <taxon>Actinomycetota</taxon>
        <taxon>Actinomycetes</taxon>
        <taxon>Kitasatosporales</taxon>
        <taxon>Streptomycetaceae</taxon>
        <taxon>Streptomyces</taxon>
    </lineage>
</organism>
<dbReference type="InterPro" id="IPR015943">
    <property type="entry name" value="WD40/YVTN_repeat-like_dom_sf"/>
</dbReference>
<dbReference type="AlphaFoldDB" id="A0A3M8STQ8"/>
<keyword evidence="2" id="KW-1185">Reference proteome</keyword>
<evidence type="ECO:0000313" key="2">
    <source>
        <dbReference type="Proteomes" id="UP000275401"/>
    </source>
</evidence>
<gene>
    <name evidence="1" type="ORF">EEJ42_43965</name>
</gene>
<comment type="caution">
    <text evidence="1">The sequence shown here is derived from an EMBL/GenBank/DDBJ whole genome shotgun (WGS) entry which is preliminary data.</text>
</comment>
<dbReference type="EMBL" id="RIBZ01000841">
    <property type="protein sequence ID" value="RNF84679.1"/>
    <property type="molecule type" value="Genomic_DNA"/>
</dbReference>